<organism evidence="10 11">
    <name type="scientific">Entamoeba invadens IP1</name>
    <dbReference type="NCBI Taxonomy" id="370355"/>
    <lineage>
        <taxon>Eukaryota</taxon>
        <taxon>Amoebozoa</taxon>
        <taxon>Evosea</taxon>
        <taxon>Archamoebae</taxon>
        <taxon>Mastigamoebida</taxon>
        <taxon>Entamoebidae</taxon>
        <taxon>Entamoeba</taxon>
    </lineage>
</organism>
<keyword evidence="5" id="KW-0645">Protease</keyword>
<dbReference type="VEuPathDB" id="AmoebaDB:EIN_381530"/>
<proteinExistence type="predicted"/>
<reference evidence="10 11" key="1">
    <citation type="submission" date="2012-10" db="EMBL/GenBank/DDBJ databases">
        <authorList>
            <person name="Zafar N."/>
            <person name="Inman J."/>
            <person name="Hall N."/>
            <person name="Lorenzi H."/>
            <person name="Caler E."/>
        </authorList>
    </citation>
    <scope>NUCLEOTIDE SEQUENCE [LARGE SCALE GENOMIC DNA]</scope>
    <source>
        <strain evidence="10 11">IP1</strain>
    </source>
</reference>
<dbReference type="PANTHER" id="PTHR32194:SF0">
    <property type="entry name" value="ATP-DEPENDENT PROTEASE SUBUNIT HSLV"/>
    <property type="match status" value="1"/>
</dbReference>
<dbReference type="InterPro" id="IPR029055">
    <property type="entry name" value="Ntn_hydrolases_N"/>
</dbReference>
<name>A0A0A1UEG5_ENTIV</name>
<keyword evidence="6" id="KW-0888">Threonine protease</keyword>
<protein>
    <recommendedName>
        <fullName evidence="3">proteasome endopeptidase complex</fullName>
        <ecNumber evidence="3">3.4.25.1</ecNumber>
    </recommendedName>
</protein>
<accession>A0A0A1UEG5</accession>
<dbReference type="OMA" id="TFIYGYC"/>
<dbReference type="PANTHER" id="PTHR32194">
    <property type="entry name" value="METALLOPROTEASE TLDD"/>
    <property type="match status" value="1"/>
</dbReference>
<comment type="catalytic activity">
    <reaction evidence="1">
        <text>Cleavage of peptide bonds with very broad specificity.</text>
        <dbReference type="EC" id="3.4.25.1"/>
    </reaction>
</comment>
<dbReference type="SUPFAM" id="SSF56235">
    <property type="entry name" value="N-terminal nucleophile aminohydrolases (Ntn hydrolases)"/>
    <property type="match status" value="1"/>
</dbReference>
<dbReference type="EMBL" id="KB206395">
    <property type="protein sequence ID" value="ELP92186.1"/>
    <property type="molecule type" value="Genomic_DNA"/>
</dbReference>
<dbReference type="KEGG" id="eiv:EIN_381530"/>
<dbReference type="PRINTS" id="PR00141">
    <property type="entry name" value="PROTEASOME"/>
</dbReference>
<dbReference type="Proteomes" id="UP000014680">
    <property type="component" value="Unassembled WGS sequence"/>
</dbReference>
<evidence type="ECO:0000256" key="3">
    <source>
        <dbReference type="ARBA" id="ARBA00012039"/>
    </source>
</evidence>
<dbReference type="PROSITE" id="PS51476">
    <property type="entry name" value="PROTEASOME_BETA_2"/>
    <property type="match status" value="1"/>
</dbReference>
<keyword evidence="7 10" id="KW-0378">Hydrolase</keyword>
<dbReference type="GO" id="GO:0005737">
    <property type="term" value="C:cytoplasm"/>
    <property type="evidence" value="ECO:0007669"/>
    <property type="project" value="UniProtKB-ARBA"/>
</dbReference>
<feature type="active site" description="Nucleophile" evidence="9">
    <location>
        <position position="15"/>
    </location>
</feature>
<keyword evidence="11" id="KW-1185">Reference proteome</keyword>
<dbReference type="InterPro" id="IPR001353">
    <property type="entry name" value="Proteasome_sua/b"/>
</dbReference>
<dbReference type="GO" id="GO:0005634">
    <property type="term" value="C:nucleus"/>
    <property type="evidence" value="ECO:0007669"/>
    <property type="project" value="UniProtKB-SubCell"/>
</dbReference>
<evidence type="ECO:0000256" key="7">
    <source>
        <dbReference type="ARBA" id="ARBA00022801"/>
    </source>
</evidence>
<dbReference type="OrthoDB" id="7854943at2759"/>
<comment type="subcellular location">
    <subcellularLocation>
        <location evidence="2">Nucleus</location>
    </subcellularLocation>
</comment>
<evidence type="ECO:0000256" key="9">
    <source>
        <dbReference type="PIRSR" id="PIRSR600243-1"/>
    </source>
</evidence>
<dbReference type="GO" id="GO:0010498">
    <property type="term" value="P:proteasomal protein catabolic process"/>
    <property type="evidence" value="ECO:0007669"/>
    <property type="project" value="UniProtKB-ARBA"/>
</dbReference>
<gene>
    <name evidence="10" type="ORF">EIN_381530</name>
</gene>
<keyword evidence="8 10" id="KW-0647">Proteasome</keyword>
<evidence type="ECO:0000256" key="6">
    <source>
        <dbReference type="ARBA" id="ARBA00022698"/>
    </source>
</evidence>
<evidence type="ECO:0000256" key="8">
    <source>
        <dbReference type="ARBA" id="ARBA00022942"/>
    </source>
</evidence>
<sequence length="213" mass="22520">MSVKVNAYQPVSLGTTIIGVIYDGGVILGADSRTSSGSLVSNRCTNKVRMLSDKIGCCTAGDAAHSETIVDYTRHSLRMYTSQTGEEPCVQAAATSYKNLVYSNKSFLSCSGIIGGYDDIKGGSIYRVLQSGAIVPGEMCLGGSGSTYIYGFCDANFRKNMTLQQAKQFVITAISLAIARDGSSGGNIHTVVINKESVTSEWITGDKVPAPEI</sequence>
<dbReference type="AlphaFoldDB" id="A0A0A1UEG5"/>
<evidence type="ECO:0000256" key="5">
    <source>
        <dbReference type="ARBA" id="ARBA00022670"/>
    </source>
</evidence>
<evidence type="ECO:0000256" key="4">
    <source>
        <dbReference type="ARBA" id="ARBA00022490"/>
    </source>
</evidence>
<dbReference type="CDD" id="cd03762">
    <property type="entry name" value="proteasome_beta_type_6"/>
    <property type="match status" value="1"/>
</dbReference>
<evidence type="ECO:0000313" key="10">
    <source>
        <dbReference type="EMBL" id="ELP92186.1"/>
    </source>
</evidence>
<dbReference type="Gene3D" id="3.60.20.10">
    <property type="entry name" value="Glutamine Phosphoribosylpyrophosphate, subunit 1, domain 1"/>
    <property type="match status" value="1"/>
</dbReference>
<dbReference type="EC" id="3.4.25.1" evidence="3"/>
<dbReference type="RefSeq" id="XP_004258957.1">
    <property type="nucleotide sequence ID" value="XM_004258909.1"/>
</dbReference>
<dbReference type="InterPro" id="IPR000243">
    <property type="entry name" value="Pept_T1A_subB"/>
</dbReference>
<evidence type="ECO:0000256" key="2">
    <source>
        <dbReference type="ARBA" id="ARBA00004123"/>
    </source>
</evidence>
<keyword evidence="4" id="KW-0963">Cytoplasm</keyword>
<dbReference type="GO" id="GO:0004298">
    <property type="term" value="F:threonine-type endopeptidase activity"/>
    <property type="evidence" value="ECO:0007669"/>
    <property type="project" value="UniProtKB-KW"/>
</dbReference>
<evidence type="ECO:0000256" key="1">
    <source>
        <dbReference type="ARBA" id="ARBA00001198"/>
    </source>
</evidence>
<dbReference type="GO" id="GO:0019774">
    <property type="term" value="C:proteasome core complex, beta-subunit complex"/>
    <property type="evidence" value="ECO:0007669"/>
    <property type="project" value="UniProtKB-ARBA"/>
</dbReference>
<dbReference type="Pfam" id="PF00227">
    <property type="entry name" value="Proteasome"/>
    <property type="match status" value="1"/>
</dbReference>
<dbReference type="InterPro" id="IPR023333">
    <property type="entry name" value="Proteasome_suB-type"/>
</dbReference>
<dbReference type="GeneID" id="14891084"/>
<evidence type="ECO:0000313" key="11">
    <source>
        <dbReference type="Proteomes" id="UP000014680"/>
    </source>
</evidence>